<accession>A0A941W3U5</accession>
<evidence type="ECO:0000313" key="1">
    <source>
        <dbReference type="EMBL" id="MBS1258753.1"/>
    </source>
</evidence>
<protein>
    <submittedName>
        <fullName evidence="1">Uncharacterized protein</fullName>
    </submittedName>
</protein>
<sequence>MDIVADGSTVEADKQKKRKFLGIYFTCCNIYGRIYNYSGKQYEGKCPRCLGRLTVRVGRGGVSNRFFTAS</sequence>
<gene>
    <name evidence="1" type="ORF">MAG551_01815</name>
</gene>
<evidence type="ECO:0000313" key="2">
    <source>
        <dbReference type="Proteomes" id="UP000722750"/>
    </source>
</evidence>
<name>A0A941W3U5_9BACT</name>
<organism evidence="1 2">
    <name type="scientific">Candidatus Scalindua arabica</name>
    <dbReference type="NCBI Taxonomy" id="1127984"/>
    <lineage>
        <taxon>Bacteria</taxon>
        <taxon>Pseudomonadati</taxon>
        <taxon>Planctomycetota</taxon>
        <taxon>Candidatus Brocadiia</taxon>
        <taxon>Candidatus Brocadiales</taxon>
        <taxon>Candidatus Scalinduaceae</taxon>
        <taxon>Candidatus Scalindua</taxon>
    </lineage>
</organism>
<dbReference type="EMBL" id="JAANXD010000074">
    <property type="protein sequence ID" value="MBS1258753.1"/>
    <property type="molecule type" value="Genomic_DNA"/>
</dbReference>
<dbReference type="AlphaFoldDB" id="A0A941W3U5"/>
<comment type="caution">
    <text evidence="1">The sequence shown here is derived from an EMBL/GenBank/DDBJ whole genome shotgun (WGS) entry which is preliminary data.</text>
</comment>
<reference evidence="1" key="1">
    <citation type="journal article" date="2021" name="ISME J.">
        <title>Fine-scale metabolic discontinuity in a stratified prokaryote microbiome of a Red Sea deep halocline.</title>
        <authorList>
            <person name="Michoud G."/>
            <person name="Ngugi D.K."/>
            <person name="Barozzi A."/>
            <person name="Merlino G."/>
            <person name="Calleja M.L."/>
            <person name="Delgado-Huertas A."/>
            <person name="Moran X.A.G."/>
            <person name="Daffonchio D."/>
        </authorList>
    </citation>
    <scope>NUCLEOTIDE SEQUENCE</scope>
    <source>
        <strain evidence="1">SuakinDeep_MAG55_1</strain>
    </source>
</reference>
<dbReference type="Proteomes" id="UP000722750">
    <property type="component" value="Unassembled WGS sequence"/>
</dbReference>
<proteinExistence type="predicted"/>